<dbReference type="RefSeq" id="WP_159446218.1">
    <property type="nucleotide sequence ID" value="NZ_FUWG01000020.1"/>
</dbReference>
<reference evidence="4 5" key="1">
    <citation type="submission" date="2017-02" db="EMBL/GenBank/DDBJ databases">
        <authorList>
            <person name="Peterson S.W."/>
        </authorList>
    </citation>
    <scope>NUCLEOTIDE SEQUENCE [LARGE SCALE GENOMIC DNA]</scope>
    <source>
        <strain evidence="4 5">ATCC BAA-908</strain>
    </source>
</reference>
<sequence length="782" mass="84563">MKKNINVRIFAFLFCAAVSLCGAIFAETADMNSSGVERYAIYIGSNSGGKNNARLLYAGTDAMSFQKTMSEIGGVPESNSILLLDPTKDKVDDALSAVSNAIVQGKSVSRRTEFIFYYSGHSDENALLLGKSSYEYSQLKESISNVPSDVHVVILDSCYSGNFIRTKGGQRKKPFLVDDSTVVKGYAYLSSSSALESSQESDEIGSSFFTNAMLTGLRGAADTSGDNKVSLNELYSYAFNDTLARTESSSAGPQHPNYNITLVGSGDLILSDISASESALMIPEEMTGKIIIRDSFGKLISEINKTEKNPVYFALSARTYTAVLITETDTMQGNFILKKNQLLKLDRSYFNSVVARTEHRLRGDETVNEAENFAENEENDRALEPSGLSETPVPLEIKPFHFMFAGENGSNVQSIISIGLIRANDCIVNGAQVSLFSGNISSVLNGIQASGIGLDAGVINGVQAAGIYTSADIVNGAQVSGIFNSSGTVNGIQGTGIYNSADLLFGVQGSGIFNTVKDGYGIQATGIFNSARTMNGIQAAGLFNISGTIRGVQAGSIVNVAKKVTGVQVGLINVADENNGIALGLINIIRNGVHDAGIMVDTNGNIFTQIQSGTNHLFTTALYGSSPRYFFSSGGNDYYHFFALGLGTRFNCRKVSFDIEALFYNTLCKDVVDIGDEIHDIINKYENDGKSFSDDASKEDKDRVEDLAEQFHKYTYPSLRFSVSYNLLSHFSLFATAGVDIRIEDWNDEAFDYGKRNMYIDFTAGSKDITLYPSFGFGIKIR</sequence>
<keyword evidence="5" id="KW-1185">Reference proteome</keyword>
<dbReference type="Pfam" id="PF00656">
    <property type="entry name" value="Peptidase_C14"/>
    <property type="match status" value="1"/>
</dbReference>
<feature type="compositionally biased region" description="Acidic residues" evidence="1">
    <location>
        <begin position="366"/>
        <end position="378"/>
    </location>
</feature>
<feature type="signal peptide" evidence="2">
    <location>
        <begin position="1"/>
        <end position="26"/>
    </location>
</feature>
<dbReference type="SUPFAM" id="SSF52129">
    <property type="entry name" value="Caspase-like"/>
    <property type="match status" value="1"/>
</dbReference>
<gene>
    <name evidence="4" type="ORF">SAMN02745149_02197</name>
</gene>
<protein>
    <submittedName>
        <fullName evidence="4">Caspase domain-containing protein</fullName>
    </submittedName>
</protein>
<feature type="domain" description="Peptidase C14 caspase" evidence="3">
    <location>
        <begin position="38"/>
        <end position="259"/>
    </location>
</feature>
<dbReference type="AlphaFoldDB" id="A0A1T4N779"/>
<dbReference type="GO" id="GO:0006508">
    <property type="term" value="P:proteolysis"/>
    <property type="evidence" value="ECO:0007669"/>
    <property type="project" value="InterPro"/>
</dbReference>
<proteinExistence type="predicted"/>
<feature type="region of interest" description="Disordered" evidence="1">
    <location>
        <begin position="366"/>
        <end position="387"/>
    </location>
</feature>
<feature type="chain" id="PRO_5010555746" evidence="2">
    <location>
        <begin position="27"/>
        <end position="782"/>
    </location>
</feature>
<evidence type="ECO:0000313" key="4">
    <source>
        <dbReference type="EMBL" id="SJZ74946.1"/>
    </source>
</evidence>
<dbReference type="EMBL" id="FUWG01000020">
    <property type="protein sequence ID" value="SJZ74946.1"/>
    <property type="molecule type" value="Genomic_DNA"/>
</dbReference>
<accession>A0A1T4N779</accession>
<evidence type="ECO:0000313" key="5">
    <source>
        <dbReference type="Proteomes" id="UP000190423"/>
    </source>
</evidence>
<dbReference type="InterPro" id="IPR011600">
    <property type="entry name" value="Pept_C14_caspase"/>
</dbReference>
<dbReference type="GO" id="GO:0004197">
    <property type="term" value="F:cysteine-type endopeptidase activity"/>
    <property type="evidence" value="ECO:0007669"/>
    <property type="project" value="InterPro"/>
</dbReference>
<dbReference type="OrthoDB" id="9804257at2"/>
<evidence type="ECO:0000256" key="1">
    <source>
        <dbReference type="SAM" id="MobiDB-lite"/>
    </source>
</evidence>
<keyword evidence="2" id="KW-0732">Signal</keyword>
<dbReference type="STRING" id="261392.SAMN02745149_02197"/>
<dbReference type="Proteomes" id="UP000190423">
    <property type="component" value="Unassembled WGS sequence"/>
</dbReference>
<evidence type="ECO:0000259" key="3">
    <source>
        <dbReference type="Pfam" id="PF00656"/>
    </source>
</evidence>
<organism evidence="4 5">
    <name type="scientific">Treponema porcinum</name>
    <dbReference type="NCBI Taxonomy" id="261392"/>
    <lineage>
        <taxon>Bacteria</taxon>
        <taxon>Pseudomonadati</taxon>
        <taxon>Spirochaetota</taxon>
        <taxon>Spirochaetia</taxon>
        <taxon>Spirochaetales</taxon>
        <taxon>Treponemataceae</taxon>
        <taxon>Treponema</taxon>
    </lineage>
</organism>
<evidence type="ECO:0000256" key="2">
    <source>
        <dbReference type="SAM" id="SignalP"/>
    </source>
</evidence>
<dbReference type="InterPro" id="IPR029030">
    <property type="entry name" value="Caspase-like_dom_sf"/>
</dbReference>
<name>A0A1T4N779_TREPO</name>
<dbReference type="GeneID" id="78317464"/>
<dbReference type="Gene3D" id="3.40.50.1460">
    <property type="match status" value="1"/>
</dbReference>